<dbReference type="Proteomes" id="UP001320831">
    <property type="component" value="Unassembled WGS sequence"/>
</dbReference>
<accession>A0ABT2LRS3</accession>
<comment type="catalytic activity">
    <reaction evidence="8 9">
        <text>hydroxymethylbilane = uroporphyrinogen III + H2O</text>
        <dbReference type="Rhea" id="RHEA:18965"/>
        <dbReference type="ChEBI" id="CHEBI:15377"/>
        <dbReference type="ChEBI" id="CHEBI:57308"/>
        <dbReference type="ChEBI" id="CHEBI:57845"/>
        <dbReference type="EC" id="4.2.1.75"/>
    </reaction>
</comment>
<evidence type="ECO:0000256" key="4">
    <source>
        <dbReference type="ARBA" id="ARBA00023239"/>
    </source>
</evidence>
<dbReference type="InterPro" id="IPR036108">
    <property type="entry name" value="4pyrrol_syn_uPrphyn_synt_sf"/>
</dbReference>
<keyword evidence="12" id="KW-1185">Reference proteome</keyword>
<gene>
    <name evidence="11" type="ORF">N5A92_19720</name>
</gene>
<comment type="pathway">
    <text evidence="1 9">Porphyrin-containing compound metabolism; protoporphyrin-IX biosynthesis; coproporphyrinogen-III from 5-aminolevulinate: step 3/4.</text>
</comment>
<comment type="similarity">
    <text evidence="2 9">Belongs to the uroporphyrinogen-III synthase family.</text>
</comment>
<evidence type="ECO:0000256" key="9">
    <source>
        <dbReference type="RuleBase" id="RU366031"/>
    </source>
</evidence>
<sequence>MRRVLVTRPEPGASRTAARLKARGFVPVVLPLTKIEPLRPGAWPAAAQSSAVAISSANAVRHAPADLVRDIAHLPAYAVGERTAGAAREAGLTVADAGAGDAERLVERIAGGVAPGGRVLVLAGLVRRETLEWGLSGAGFAVDVVETYETLPLSPSPGEIDAAFGAAPIDAALFYSAFAVEAFGRLHERASAGLFEGTVFIAISARVAERLPHVPRARVRVAAEPTEEAMFSLLEVGM</sequence>
<dbReference type="EC" id="4.2.1.75" evidence="3 9"/>
<dbReference type="Pfam" id="PF02602">
    <property type="entry name" value="HEM4"/>
    <property type="match status" value="1"/>
</dbReference>
<dbReference type="InterPro" id="IPR039793">
    <property type="entry name" value="UROS/Hem4"/>
</dbReference>
<evidence type="ECO:0000256" key="8">
    <source>
        <dbReference type="ARBA" id="ARBA00048617"/>
    </source>
</evidence>
<evidence type="ECO:0000256" key="1">
    <source>
        <dbReference type="ARBA" id="ARBA00004772"/>
    </source>
</evidence>
<comment type="function">
    <text evidence="6 9">Catalyzes cyclization of the linear tetrapyrrole, hydroxymethylbilane, to the macrocyclic uroporphyrinogen III.</text>
</comment>
<comment type="caution">
    <text evidence="11">The sequence shown here is derived from an EMBL/GenBank/DDBJ whole genome shotgun (WGS) entry which is preliminary data.</text>
</comment>
<proteinExistence type="inferred from homology"/>
<dbReference type="NCBIfam" id="NF006621">
    <property type="entry name" value="PRK09189.1"/>
    <property type="match status" value="1"/>
</dbReference>
<evidence type="ECO:0000313" key="11">
    <source>
        <dbReference type="EMBL" id="MCT7377250.1"/>
    </source>
</evidence>
<dbReference type="CDD" id="cd06578">
    <property type="entry name" value="HemD"/>
    <property type="match status" value="1"/>
</dbReference>
<evidence type="ECO:0000256" key="2">
    <source>
        <dbReference type="ARBA" id="ARBA00008133"/>
    </source>
</evidence>
<organism evidence="11 12">
    <name type="scientific">Chelativorans salis</name>
    <dbReference type="NCBI Taxonomy" id="2978478"/>
    <lineage>
        <taxon>Bacteria</taxon>
        <taxon>Pseudomonadati</taxon>
        <taxon>Pseudomonadota</taxon>
        <taxon>Alphaproteobacteria</taxon>
        <taxon>Hyphomicrobiales</taxon>
        <taxon>Phyllobacteriaceae</taxon>
        <taxon>Chelativorans</taxon>
    </lineage>
</organism>
<dbReference type="GO" id="GO:0004852">
    <property type="term" value="F:uroporphyrinogen-III synthase activity"/>
    <property type="evidence" value="ECO:0007669"/>
    <property type="project" value="UniProtKB-EC"/>
</dbReference>
<evidence type="ECO:0000256" key="7">
    <source>
        <dbReference type="ARBA" id="ARBA00040167"/>
    </source>
</evidence>
<dbReference type="RefSeq" id="WP_260905682.1">
    <property type="nucleotide sequence ID" value="NZ_JAOCZP010000007.1"/>
</dbReference>
<evidence type="ECO:0000256" key="5">
    <source>
        <dbReference type="ARBA" id="ARBA00023244"/>
    </source>
</evidence>
<dbReference type="PANTHER" id="PTHR38042:SF1">
    <property type="entry name" value="UROPORPHYRINOGEN-III SYNTHASE, CHLOROPLASTIC"/>
    <property type="match status" value="1"/>
</dbReference>
<evidence type="ECO:0000256" key="3">
    <source>
        <dbReference type="ARBA" id="ARBA00013109"/>
    </source>
</evidence>
<keyword evidence="4 9" id="KW-0456">Lyase</keyword>
<evidence type="ECO:0000313" key="12">
    <source>
        <dbReference type="Proteomes" id="UP001320831"/>
    </source>
</evidence>
<evidence type="ECO:0000256" key="6">
    <source>
        <dbReference type="ARBA" id="ARBA00037589"/>
    </source>
</evidence>
<reference evidence="11 12" key="1">
    <citation type="submission" date="2022-09" db="EMBL/GenBank/DDBJ databases">
        <title>Chelativorans salina sp. nov., a novel slightly halophilic bacterium isolated from a saline lake sediment enrichment.</title>
        <authorList>
            <person name="Gao L."/>
            <person name="Fang B.-Z."/>
            <person name="Li W.-J."/>
        </authorList>
    </citation>
    <scope>NUCLEOTIDE SEQUENCE [LARGE SCALE GENOMIC DNA]</scope>
    <source>
        <strain evidence="11 12">EGI FJ00035</strain>
    </source>
</reference>
<feature type="domain" description="Tetrapyrrole biosynthesis uroporphyrinogen III synthase" evidence="10">
    <location>
        <begin position="15"/>
        <end position="231"/>
    </location>
</feature>
<dbReference type="Gene3D" id="3.40.50.10090">
    <property type="match status" value="2"/>
</dbReference>
<name>A0ABT2LRS3_9HYPH</name>
<dbReference type="InterPro" id="IPR003754">
    <property type="entry name" value="4pyrrol_synth_uPrphyn_synth"/>
</dbReference>
<evidence type="ECO:0000259" key="10">
    <source>
        <dbReference type="Pfam" id="PF02602"/>
    </source>
</evidence>
<dbReference type="EMBL" id="JAOCZP010000007">
    <property type="protein sequence ID" value="MCT7377250.1"/>
    <property type="molecule type" value="Genomic_DNA"/>
</dbReference>
<keyword evidence="5 9" id="KW-0627">Porphyrin biosynthesis</keyword>
<dbReference type="PANTHER" id="PTHR38042">
    <property type="entry name" value="UROPORPHYRINOGEN-III SYNTHASE, CHLOROPLASTIC"/>
    <property type="match status" value="1"/>
</dbReference>
<protein>
    <recommendedName>
        <fullName evidence="7 9">Uroporphyrinogen-III synthase</fullName>
        <ecNumber evidence="3 9">4.2.1.75</ecNumber>
    </recommendedName>
</protein>
<dbReference type="SUPFAM" id="SSF69618">
    <property type="entry name" value="HemD-like"/>
    <property type="match status" value="1"/>
</dbReference>